<feature type="compositionally biased region" description="Basic and acidic residues" evidence="1">
    <location>
        <begin position="825"/>
        <end position="837"/>
    </location>
</feature>
<dbReference type="SMART" id="SM01327">
    <property type="entry name" value="Zds_C"/>
    <property type="match status" value="1"/>
</dbReference>
<feature type="compositionally biased region" description="Basic and acidic residues" evidence="1">
    <location>
        <begin position="71"/>
        <end position="89"/>
    </location>
</feature>
<feature type="compositionally biased region" description="Low complexity" evidence="1">
    <location>
        <begin position="1411"/>
        <end position="1429"/>
    </location>
</feature>
<gene>
    <name evidence="3" type="ORF">QBC46DRAFT_363406</name>
</gene>
<feature type="region of interest" description="Disordered" evidence="1">
    <location>
        <begin position="1500"/>
        <end position="1637"/>
    </location>
</feature>
<feature type="region of interest" description="Disordered" evidence="1">
    <location>
        <begin position="1"/>
        <end position="174"/>
    </location>
</feature>
<feature type="compositionally biased region" description="Low complexity" evidence="1">
    <location>
        <begin position="1368"/>
        <end position="1403"/>
    </location>
</feature>
<feature type="compositionally biased region" description="Basic and acidic residues" evidence="1">
    <location>
        <begin position="1508"/>
        <end position="1535"/>
    </location>
</feature>
<feature type="compositionally biased region" description="Polar residues" evidence="1">
    <location>
        <begin position="568"/>
        <end position="577"/>
    </location>
</feature>
<feature type="compositionally biased region" description="Polar residues" evidence="1">
    <location>
        <begin position="1"/>
        <end position="17"/>
    </location>
</feature>
<feature type="compositionally biased region" description="Low complexity" evidence="1">
    <location>
        <begin position="547"/>
        <end position="567"/>
    </location>
</feature>
<evidence type="ECO:0000313" key="3">
    <source>
        <dbReference type="EMBL" id="KAK3941472.1"/>
    </source>
</evidence>
<dbReference type="EMBL" id="MU853783">
    <property type="protein sequence ID" value="KAK3941472.1"/>
    <property type="molecule type" value="Genomic_DNA"/>
</dbReference>
<feature type="region of interest" description="Disordered" evidence="1">
    <location>
        <begin position="341"/>
        <end position="683"/>
    </location>
</feature>
<feature type="compositionally biased region" description="Gly residues" evidence="1">
    <location>
        <begin position="1620"/>
        <end position="1629"/>
    </location>
</feature>
<feature type="compositionally biased region" description="Low complexity" evidence="1">
    <location>
        <begin position="518"/>
        <end position="532"/>
    </location>
</feature>
<dbReference type="InterPro" id="IPR013941">
    <property type="entry name" value="ZDS1_C"/>
</dbReference>
<dbReference type="Pfam" id="PF10360">
    <property type="entry name" value="DUF2433"/>
    <property type="match status" value="1"/>
</dbReference>
<feature type="compositionally biased region" description="Basic and acidic residues" evidence="1">
    <location>
        <begin position="634"/>
        <end position="679"/>
    </location>
</feature>
<name>A0AAN6NCZ0_9PEZI</name>
<feature type="region of interest" description="Disordered" evidence="1">
    <location>
        <begin position="731"/>
        <end position="767"/>
    </location>
</feature>
<dbReference type="InterPro" id="IPR052743">
    <property type="entry name" value="Glutaminase_GtaA"/>
</dbReference>
<organism evidence="3 4">
    <name type="scientific">Diplogelasinospora grovesii</name>
    <dbReference type="NCBI Taxonomy" id="303347"/>
    <lineage>
        <taxon>Eukaryota</taxon>
        <taxon>Fungi</taxon>
        <taxon>Dikarya</taxon>
        <taxon>Ascomycota</taxon>
        <taxon>Pezizomycotina</taxon>
        <taxon>Sordariomycetes</taxon>
        <taxon>Sordariomycetidae</taxon>
        <taxon>Sordariales</taxon>
        <taxon>Diplogelasinosporaceae</taxon>
        <taxon>Diplogelasinospora</taxon>
    </lineage>
</organism>
<comment type="caution">
    <text evidence="3">The sequence shown here is derived from an EMBL/GenBank/DDBJ whole genome shotgun (WGS) entry which is preliminary data.</text>
</comment>
<feature type="region of interest" description="Disordered" evidence="1">
    <location>
        <begin position="901"/>
        <end position="971"/>
    </location>
</feature>
<feature type="compositionally biased region" description="Polar residues" evidence="1">
    <location>
        <begin position="158"/>
        <end position="172"/>
    </location>
</feature>
<feature type="compositionally biased region" description="Low complexity" evidence="1">
    <location>
        <begin position="1586"/>
        <end position="1596"/>
    </location>
</feature>
<feature type="compositionally biased region" description="Polar residues" evidence="1">
    <location>
        <begin position="590"/>
        <end position="604"/>
    </location>
</feature>
<dbReference type="PANTHER" id="PTHR31987:SF11">
    <property type="entry name" value="DUF2433 DOMAIN-CONTAINING PROTEIN"/>
    <property type="match status" value="1"/>
</dbReference>
<feature type="region of interest" description="Disordered" evidence="1">
    <location>
        <begin position="820"/>
        <end position="839"/>
    </location>
</feature>
<evidence type="ECO:0000256" key="1">
    <source>
        <dbReference type="SAM" id="MobiDB-lite"/>
    </source>
</evidence>
<protein>
    <recommendedName>
        <fullName evidence="2">Protein Zds1 C-terminal domain-containing protein</fullName>
    </recommendedName>
</protein>
<feature type="region of interest" description="Disordered" evidence="1">
    <location>
        <begin position="258"/>
        <end position="299"/>
    </location>
</feature>
<sequence length="1637" mass="177331">MMTSTRPRGDVGSNNYSGRRGPRGHANQLSISDPSHHVTEAIGTLYGDDDEDASDENRPVSFSASASKGGDQSDKHYKQPPEPAQDRLKLVRSTSEQKTPTLSSVADGHGDGVNGSNTLRKSQTLPARIPSQRSSSYEGPRSPVTPLSPTPSLRDVQADSSGSQFPLTNIDNPNDIAQELSNLQALRRMSMDVGNSSDPDLLPFSTMSLVAMPSVAPKGDDDEADPSRLLWVPARVHPELEPTAFKNFLENRVQTMKRRSGDSLLSVDGLQRQDSGSLRRKKSMLSRQVHTSHDSGDGYADIAERLQRQNSLGEHPVPELSLDELVRDPTKAVQRLAQEIRQEGGDDDMPVLPVGPNMGLRRSTRTQYRKGGSLRSGGDRAPFSKRVVGRQAEKDNEDAAPPVPPIEPAAGKGLTRVNSEPVSENYSRPRAVRRQQNYSREAPAAMPSTLDGTDLDGTKQDETENSGSPSSPPPSQSQNLPFRSASALAQRASAPTVPDIVETPPAEESSSQPARPFPQRSSSQKPSQQVQSEPPPAEGPPARSSKRPTPGRSTPSPSSGLSQPSGREQPTSDNLNEIANHASPIPGSSIMRTDSLTFIPTFTTPDDRSKKSKDKEDSESVMSSKSSSSGWKWFKSDDKEKKKREKEKEREREREKEKEEQAKRAKAKASEKNNDHARLDVLQTSIDTVVAKGRESLLLDRESIDNKLQEERKRESTRKVSDTKKVEGFFGGLFGGSKKKSDKEPGHKKNKDLRPLSPDPPPRVLRADVDYPWTRFPIIEERAIYRMAHIKLANPRRSLHSQVLLSNFMYSYLAKLQVPISPQQKRQEEERKRREAELAQQQLLEQQQAAQQQQAGQDGNFDFEYHRVQSGNQYGDPQTEHGDGRVQYVDDSEIYEYEHRNDEHHDDGNSSPSASHQNGGGYQQARQGQQGRTLTKDPNRPKQTRNPYNNQGYMANGAAPHQGPVPGATPLLPNQGRIIQTGPIRVLCIADVRGNLRSLNELAKQARADHIIHTGDFGFYDETSLERIAEKTLKHVAQYSPLISEPTKKAIAQGVAGPVKSRFPPHELPLSELPLLLSGELKLEVPVYTVWGACEDVRVLEKFRSKEYKVPNLFIIDEAQSMLLELGGVKLRLLGLGGAVVMHKLFDNGEGRTTIAGGQGTMWTTLLQMGELVDTANRVYDPTETRVFITHASPAREGILNQLSVTLKADFSISAGLHFRYGSSYNEFSVNPTLDHYRGKLAASKASFNDVWETVKGEVEPAIEKNEGQQNLLKNALGIVEKMPTTAAGGNPFGGASAGQAALGQVDESAFKNMWNFNLADAAFGWLVLEVQDGRIGTEMRAQGFNFSHRGVKTGAPQAAPVQGSGTPAAASPLVPAAAPSAHTAPPATQSSQRPAPQAQPAKPAAPTPTPAQVKPATPQPAPTTVSPAPKDKEAEKPAPATTNGTANGPDFAPSPAPKNPADNIIGLFVMNAQSDEQVRDLFVEQDKAKITKIEKWGASNKVAQFKTTEDRDAAMERLPDDVKSRAPGQEDRSKPLVKIFMPPPPRQFSSRGGAGNWGSSRGGARESGNTPSGGYRSAGGGGTGTASDSEGAASRRGGRGGPRGGRGGDRGGRGRGQRGGKGEGGGGSPAPAAADS</sequence>
<accession>A0AAN6NCZ0</accession>
<feature type="compositionally biased region" description="Polar residues" evidence="1">
    <location>
        <begin position="944"/>
        <end position="953"/>
    </location>
</feature>
<feature type="compositionally biased region" description="Low complexity" evidence="1">
    <location>
        <begin position="483"/>
        <end position="494"/>
    </location>
</feature>
<dbReference type="InterPro" id="IPR018829">
    <property type="entry name" value="DUF2433"/>
</dbReference>
<feature type="compositionally biased region" description="Polar residues" evidence="1">
    <location>
        <begin position="114"/>
        <end position="137"/>
    </location>
</feature>
<feature type="compositionally biased region" description="Low complexity" evidence="1">
    <location>
        <begin position="140"/>
        <end position="154"/>
    </location>
</feature>
<dbReference type="InterPro" id="IPR056812">
    <property type="entry name" value="RRM_fung"/>
</dbReference>
<dbReference type="Proteomes" id="UP001303473">
    <property type="component" value="Unassembled WGS sequence"/>
</dbReference>
<dbReference type="Pfam" id="PF08632">
    <property type="entry name" value="Zds_C"/>
    <property type="match status" value="1"/>
</dbReference>
<proteinExistence type="predicted"/>
<feature type="compositionally biased region" description="Polar residues" evidence="1">
    <location>
        <begin position="416"/>
        <end position="426"/>
    </location>
</feature>
<dbReference type="Pfam" id="PF25061">
    <property type="entry name" value="RRM_fung"/>
    <property type="match status" value="1"/>
</dbReference>
<feature type="domain" description="Protein Zds1 C-terminal" evidence="2">
    <location>
        <begin position="765"/>
        <end position="817"/>
    </location>
</feature>
<feature type="region of interest" description="Disordered" evidence="1">
    <location>
        <begin position="1352"/>
        <end position="1463"/>
    </location>
</feature>
<feature type="compositionally biased region" description="Polar residues" evidence="1">
    <location>
        <begin position="92"/>
        <end position="104"/>
    </location>
</feature>
<dbReference type="PANTHER" id="PTHR31987">
    <property type="entry name" value="GLUTAMINASE A-RELATED"/>
    <property type="match status" value="1"/>
</dbReference>
<dbReference type="SUPFAM" id="SSF56300">
    <property type="entry name" value="Metallo-dependent phosphatases"/>
    <property type="match status" value="1"/>
</dbReference>
<evidence type="ECO:0000313" key="4">
    <source>
        <dbReference type="Proteomes" id="UP001303473"/>
    </source>
</evidence>
<evidence type="ECO:0000259" key="2">
    <source>
        <dbReference type="SMART" id="SM01327"/>
    </source>
</evidence>
<keyword evidence="4" id="KW-1185">Reference proteome</keyword>
<reference evidence="4" key="1">
    <citation type="journal article" date="2023" name="Mol. Phylogenet. Evol.">
        <title>Genome-scale phylogeny and comparative genomics of the fungal order Sordariales.</title>
        <authorList>
            <person name="Hensen N."/>
            <person name="Bonometti L."/>
            <person name="Westerberg I."/>
            <person name="Brannstrom I.O."/>
            <person name="Guillou S."/>
            <person name="Cros-Aarteil S."/>
            <person name="Calhoun S."/>
            <person name="Haridas S."/>
            <person name="Kuo A."/>
            <person name="Mondo S."/>
            <person name="Pangilinan J."/>
            <person name="Riley R."/>
            <person name="LaButti K."/>
            <person name="Andreopoulos B."/>
            <person name="Lipzen A."/>
            <person name="Chen C."/>
            <person name="Yan M."/>
            <person name="Daum C."/>
            <person name="Ng V."/>
            <person name="Clum A."/>
            <person name="Steindorff A."/>
            <person name="Ohm R.A."/>
            <person name="Martin F."/>
            <person name="Silar P."/>
            <person name="Natvig D.O."/>
            <person name="Lalanne C."/>
            <person name="Gautier V."/>
            <person name="Ament-Velasquez S.L."/>
            <person name="Kruys A."/>
            <person name="Hutchinson M.I."/>
            <person name="Powell A.J."/>
            <person name="Barry K."/>
            <person name="Miller A.N."/>
            <person name="Grigoriev I.V."/>
            <person name="Debuchy R."/>
            <person name="Gladieux P."/>
            <person name="Hiltunen Thoren M."/>
            <person name="Johannesson H."/>
        </authorList>
    </citation>
    <scope>NUCLEOTIDE SEQUENCE [LARGE SCALE GENOMIC DNA]</scope>
    <source>
        <strain evidence="4">CBS 340.73</strain>
    </source>
</reference>
<feature type="compositionally biased region" description="Low complexity" evidence="1">
    <location>
        <begin position="620"/>
        <end position="633"/>
    </location>
</feature>
<feature type="compositionally biased region" description="Basic and acidic residues" evidence="1">
    <location>
        <begin position="605"/>
        <end position="618"/>
    </location>
</feature>
<dbReference type="InterPro" id="IPR029052">
    <property type="entry name" value="Metallo-depent_PP-like"/>
</dbReference>